<evidence type="ECO:0000313" key="1">
    <source>
        <dbReference type="EMBL" id="KAK7345348.1"/>
    </source>
</evidence>
<dbReference type="PANTHER" id="PTHR32018">
    <property type="entry name" value="RHAMNOGALACTURONATE LYASE FAMILY PROTEIN"/>
    <property type="match status" value="1"/>
</dbReference>
<accession>A0AAN9QW55</accession>
<comment type="caution">
    <text evidence="1">The sequence shown here is derived from an EMBL/GenBank/DDBJ whole genome shotgun (WGS) entry which is preliminary data.</text>
</comment>
<dbReference type="Pfam" id="PF06045">
    <property type="entry name" value="Rhamnogal_lyase"/>
    <property type="match status" value="1"/>
</dbReference>
<name>A0AAN9QW55_CANGL</name>
<dbReference type="Proteomes" id="UP001367508">
    <property type="component" value="Unassembled WGS sequence"/>
</dbReference>
<dbReference type="EMBL" id="JAYMYQ010000003">
    <property type="protein sequence ID" value="KAK7345348.1"/>
    <property type="molecule type" value="Genomic_DNA"/>
</dbReference>
<dbReference type="PANTHER" id="PTHR32018:SF1">
    <property type="entry name" value="RHAMNOGALACTURONAN ENDOLYASE"/>
    <property type="match status" value="1"/>
</dbReference>
<organism evidence="1 2">
    <name type="scientific">Canavalia gladiata</name>
    <name type="common">Sword bean</name>
    <name type="synonym">Dolichos gladiatus</name>
    <dbReference type="NCBI Taxonomy" id="3824"/>
    <lineage>
        <taxon>Eukaryota</taxon>
        <taxon>Viridiplantae</taxon>
        <taxon>Streptophyta</taxon>
        <taxon>Embryophyta</taxon>
        <taxon>Tracheophyta</taxon>
        <taxon>Spermatophyta</taxon>
        <taxon>Magnoliopsida</taxon>
        <taxon>eudicotyledons</taxon>
        <taxon>Gunneridae</taxon>
        <taxon>Pentapetalae</taxon>
        <taxon>rosids</taxon>
        <taxon>fabids</taxon>
        <taxon>Fabales</taxon>
        <taxon>Fabaceae</taxon>
        <taxon>Papilionoideae</taxon>
        <taxon>50 kb inversion clade</taxon>
        <taxon>NPAAA clade</taxon>
        <taxon>indigoferoid/millettioid clade</taxon>
        <taxon>Phaseoleae</taxon>
        <taxon>Canavalia</taxon>
    </lineage>
</organism>
<evidence type="ECO:0000313" key="2">
    <source>
        <dbReference type="Proteomes" id="UP001367508"/>
    </source>
</evidence>
<dbReference type="InterPro" id="IPR010325">
    <property type="entry name" value="Rhamnogal_lyase"/>
</dbReference>
<proteinExistence type="predicted"/>
<protein>
    <submittedName>
        <fullName evidence="1">Uncharacterized protein</fullName>
    </submittedName>
</protein>
<sequence length="118" mass="13723">MQDTGHLPQLSTYDGIMLIILTNAHPNPYVGNHKNKKVLKNRVECLVSFMLGNTKVAFTIRKEKFHYMVISDDRHRFMLLLDDRSLERDQLLAYLGVVRLVDLVESEHDDRLNQDGRS</sequence>
<reference evidence="1 2" key="1">
    <citation type="submission" date="2024-01" db="EMBL/GenBank/DDBJ databases">
        <title>The genomes of 5 underutilized Papilionoideae crops provide insights into root nodulation and disease resistanc.</title>
        <authorList>
            <person name="Jiang F."/>
        </authorList>
    </citation>
    <scope>NUCLEOTIDE SEQUENCE [LARGE SCALE GENOMIC DNA]</scope>
    <source>
        <strain evidence="1">LVBAO_FW01</strain>
        <tissue evidence="1">Leaves</tissue>
    </source>
</reference>
<gene>
    <name evidence="1" type="ORF">VNO77_15951</name>
</gene>
<keyword evidence="2" id="KW-1185">Reference proteome</keyword>
<dbReference type="InterPro" id="IPR051850">
    <property type="entry name" value="Polysacch_Lyase_4"/>
</dbReference>
<dbReference type="AlphaFoldDB" id="A0AAN9QW55"/>